<name>A0ABQ1PS04_9ENTE</name>
<sequence>MSASIIQIRPNEDTDRQVDAYITERLEAVFTKVFGMIDPHGSEELMNIEEACAFLKGCSEGTLAKYVGMGLKKHKDGQKVYYLREEILEFIATLPAE</sequence>
<accession>A0ABQ1PS04</accession>
<evidence type="ECO:0008006" key="3">
    <source>
        <dbReference type="Google" id="ProtNLM"/>
    </source>
</evidence>
<reference evidence="2" key="1">
    <citation type="journal article" date="2019" name="Int. J. Syst. Evol. Microbiol.">
        <title>The Global Catalogue of Microorganisms (GCM) 10K type strain sequencing project: providing services to taxonomists for standard genome sequencing and annotation.</title>
        <authorList>
            <consortium name="The Broad Institute Genomics Platform"/>
            <consortium name="The Broad Institute Genome Sequencing Center for Infectious Disease"/>
            <person name="Wu L."/>
            <person name="Ma J."/>
        </authorList>
    </citation>
    <scope>NUCLEOTIDE SEQUENCE [LARGE SCALE GENOMIC DNA]</scope>
    <source>
        <strain evidence="2">CGMCC 1.15942</strain>
    </source>
</reference>
<dbReference type="EMBL" id="BMKI01000013">
    <property type="protein sequence ID" value="GGD02355.1"/>
    <property type="molecule type" value="Genomic_DNA"/>
</dbReference>
<gene>
    <name evidence="1" type="ORF">GCM10011573_34730</name>
</gene>
<comment type="caution">
    <text evidence="1">The sequence shown here is derived from an EMBL/GenBank/DDBJ whole genome shotgun (WGS) entry which is preliminary data.</text>
</comment>
<dbReference type="Proteomes" id="UP000630615">
    <property type="component" value="Unassembled WGS sequence"/>
</dbReference>
<dbReference type="RefSeq" id="WP_088270626.1">
    <property type="nucleotide sequence ID" value="NZ_BMKI01000013.1"/>
</dbReference>
<protein>
    <recommendedName>
        <fullName evidence="3">Helix-turn-helix domain-containing protein</fullName>
    </recommendedName>
</protein>
<evidence type="ECO:0000313" key="2">
    <source>
        <dbReference type="Proteomes" id="UP000630615"/>
    </source>
</evidence>
<keyword evidence="2" id="KW-1185">Reference proteome</keyword>
<organism evidence="1 2">
    <name type="scientific">Enterococcus wangshanyuanii</name>
    <dbReference type="NCBI Taxonomy" id="2005703"/>
    <lineage>
        <taxon>Bacteria</taxon>
        <taxon>Bacillati</taxon>
        <taxon>Bacillota</taxon>
        <taxon>Bacilli</taxon>
        <taxon>Lactobacillales</taxon>
        <taxon>Enterococcaceae</taxon>
        <taxon>Enterococcus</taxon>
    </lineage>
</organism>
<proteinExistence type="predicted"/>
<evidence type="ECO:0000313" key="1">
    <source>
        <dbReference type="EMBL" id="GGD02355.1"/>
    </source>
</evidence>